<evidence type="ECO:0000313" key="4">
    <source>
        <dbReference type="Proteomes" id="UP000283269"/>
    </source>
</evidence>
<dbReference type="EMBL" id="NHYD01003891">
    <property type="protein sequence ID" value="PPQ70754.1"/>
    <property type="molecule type" value="Genomic_DNA"/>
</dbReference>
<dbReference type="InParanoid" id="A0A409VWV9"/>
<dbReference type="Proteomes" id="UP000283269">
    <property type="component" value="Unassembled WGS sequence"/>
</dbReference>
<evidence type="ECO:0000256" key="1">
    <source>
        <dbReference type="ARBA" id="ARBA00022801"/>
    </source>
</evidence>
<dbReference type="STRING" id="93625.A0A409VWV9"/>
<dbReference type="SUPFAM" id="SSF53474">
    <property type="entry name" value="alpha/beta-Hydrolases"/>
    <property type="match status" value="1"/>
</dbReference>
<dbReference type="InterPro" id="IPR029058">
    <property type="entry name" value="AB_hydrolase_fold"/>
</dbReference>
<sequence length="266" mass="30260">MDSIPYSAYPDDPLRQFDFYLPELPHLTHVPPLICFIHGGAWKSEDKRDHAQLARSLATATRCPVAVPNYRLTPRDNQDPSFRHPIHAEDILAFLVFVRKWRNQESAPFDPDSLVLLGHSCSAHMLSAIFLGSDQASLNPAQDLLRAVKGIVMSEGIYDLDALIARFPAYHQWFIEPTFGPSESYERFSALRYPLRPSSEISWLLLHSKGDTLIDLDQTRAMHSHLTQIAPLAVSINTEDLKEEHDDIFTSDTYLKIVSQFISKFM</sequence>
<dbReference type="PANTHER" id="PTHR48081">
    <property type="entry name" value="AB HYDROLASE SUPERFAMILY PROTEIN C4A8.06C"/>
    <property type="match status" value="1"/>
</dbReference>
<comment type="caution">
    <text evidence="3">The sequence shown here is derived from an EMBL/GenBank/DDBJ whole genome shotgun (WGS) entry which is preliminary data.</text>
</comment>
<evidence type="ECO:0000259" key="2">
    <source>
        <dbReference type="Pfam" id="PF20434"/>
    </source>
</evidence>
<evidence type="ECO:0000313" key="3">
    <source>
        <dbReference type="EMBL" id="PPQ70754.1"/>
    </source>
</evidence>
<proteinExistence type="predicted"/>
<feature type="domain" description="BD-FAE-like" evidence="2">
    <location>
        <begin position="18"/>
        <end position="226"/>
    </location>
</feature>
<dbReference type="InterPro" id="IPR050300">
    <property type="entry name" value="GDXG_lipolytic_enzyme"/>
</dbReference>
<dbReference type="AlphaFoldDB" id="A0A409VWV9"/>
<dbReference type="Gene3D" id="3.40.50.1820">
    <property type="entry name" value="alpha/beta hydrolase"/>
    <property type="match status" value="1"/>
</dbReference>
<accession>A0A409VWV9</accession>
<dbReference type="InterPro" id="IPR049492">
    <property type="entry name" value="BD-FAE-like_dom"/>
</dbReference>
<protein>
    <recommendedName>
        <fullName evidence="2">BD-FAE-like domain-containing protein</fullName>
    </recommendedName>
</protein>
<dbReference type="Pfam" id="PF20434">
    <property type="entry name" value="BD-FAE"/>
    <property type="match status" value="1"/>
</dbReference>
<reference evidence="3 4" key="1">
    <citation type="journal article" date="2018" name="Evol. Lett.">
        <title>Horizontal gene cluster transfer increased hallucinogenic mushroom diversity.</title>
        <authorList>
            <person name="Reynolds H.T."/>
            <person name="Vijayakumar V."/>
            <person name="Gluck-Thaler E."/>
            <person name="Korotkin H.B."/>
            <person name="Matheny P.B."/>
            <person name="Slot J.C."/>
        </authorList>
    </citation>
    <scope>NUCLEOTIDE SEQUENCE [LARGE SCALE GENOMIC DNA]</scope>
    <source>
        <strain evidence="3 4">2631</strain>
    </source>
</reference>
<keyword evidence="1" id="KW-0378">Hydrolase</keyword>
<gene>
    <name evidence="3" type="ORF">CVT25_000075</name>
</gene>
<keyword evidence="4" id="KW-1185">Reference proteome</keyword>
<dbReference type="GO" id="GO:0016787">
    <property type="term" value="F:hydrolase activity"/>
    <property type="evidence" value="ECO:0007669"/>
    <property type="project" value="UniProtKB-KW"/>
</dbReference>
<dbReference type="PANTHER" id="PTHR48081:SF33">
    <property type="entry name" value="KYNURENINE FORMAMIDASE"/>
    <property type="match status" value="1"/>
</dbReference>
<organism evidence="3 4">
    <name type="scientific">Psilocybe cyanescens</name>
    <dbReference type="NCBI Taxonomy" id="93625"/>
    <lineage>
        <taxon>Eukaryota</taxon>
        <taxon>Fungi</taxon>
        <taxon>Dikarya</taxon>
        <taxon>Basidiomycota</taxon>
        <taxon>Agaricomycotina</taxon>
        <taxon>Agaricomycetes</taxon>
        <taxon>Agaricomycetidae</taxon>
        <taxon>Agaricales</taxon>
        <taxon>Agaricineae</taxon>
        <taxon>Strophariaceae</taxon>
        <taxon>Psilocybe</taxon>
    </lineage>
</organism>
<dbReference type="OrthoDB" id="6495301at2759"/>
<name>A0A409VWV9_PSICY</name>